<dbReference type="Proteomes" id="UP000596661">
    <property type="component" value="Unassembled WGS sequence"/>
</dbReference>
<proteinExistence type="predicted"/>
<sequence>MAINPNVQVPTNTNTDNPNVRLPPHNNALVGTRVGDPVSTRIEVRLSVGVTTKTHRFNPGVQEFENTTMLFVGETWDETSQPKVGESCVDLRDNAQIDNL</sequence>
<dbReference type="EnsemblPlants" id="evm.model.10.503">
    <property type="protein sequence ID" value="cds.evm.model.10.503"/>
    <property type="gene ID" value="evm.TU.10.503"/>
</dbReference>
<dbReference type="AlphaFoldDB" id="A0A803QP34"/>
<evidence type="ECO:0000256" key="1">
    <source>
        <dbReference type="SAM" id="MobiDB-lite"/>
    </source>
</evidence>
<feature type="compositionally biased region" description="Low complexity" evidence="1">
    <location>
        <begin position="1"/>
        <end position="20"/>
    </location>
</feature>
<name>A0A803QP34_CANSA</name>
<evidence type="ECO:0000313" key="2">
    <source>
        <dbReference type="EnsemblPlants" id="cds.evm.model.10.503"/>
    </source>
</evidence>
<dbReference type="EMBL" id="UZAU01000806">
    <property type="status" value="NOT_ANNOTATED_CDS"/>
    <property type="molecule type" value="Genomic_DNA"/>
</dbReference>
<keyword evidence="3" id="KW-1185">Reference proteome</keyword>
<evidence type="ECO:0000313" key="3">
    <source>
        <dbReference type="Proteomes" id="UP000596661"/>
    </source>
</evidence>
<dbReference type="Gramene" id="evm.model.10.503">
    <property type="protein sequence ID" value="cds.evm.model.10.503"/>
    <property type="gene ID" value="evm.TU.10.503"/>
</dbReference>
<reference evidence="2" key="1">
    <citation type="submission" date="2021-03" db="UniProtKB">
        <authorList>
            <consortium name="EnsemblPlants"/>
        </authorList>
    </citation>
    <scope>IDENTIFICATION</scope>
</reference>
<protein>
    <submittedName>
        <fullName evidence="2">Uncharacterized protein</fullName>
    </submittedName>
</protein>
<accession>A0A803QP34</accession>
<organism evidence="2 3">
    <name type="scientific">Cannabis sativa</name>
    <name type="common">Hemp</name>
    <name type="synonym">Marijuana</name>
    <dbReference type="NCBI Taxonomy" id="3483"/>
    <lineage>
        <taxon>Eukaryota</taxon>
        <taxon>Viridiplantae</taxon>
        <taxon>Streptophyta</taxon>
        <taxon>Embryophyta</taxon>
        <taxon>Tracheophyta</taxon>
        <taxon>Spermatophyta</taxon>
        <taxon>Magnoliopsida</taxon>
        <taxon>eudicotyledons</taxon>
        <taxon>Gunneridae</taxon>
        <taxon>Pentapetalae</taxon>
        <taxon>rosids</taxon>
        <taxon>fabids</taxon>
        <taxon>Rosales</taxon>
        <taxon>Cannabaceae</taxon>
        <taxon>Cannabis</taxon>
    </lineage>
</organism>
<feature type="region of interest" description="Disordered" evidence="1">
    <location>
        <begin position="1"/>
        <end position="33"/>
    </location>
</feature>